<evidence type="ECO:0000259" key="2">
    <source>
        <dbReference type="Pfam" id="PF03632"/>
    </source>
</evidence>
<dbReference type="SUPFAM" id="SSF48208">
    <property type="entry name" value="Six-hairpin glycosidases"/>
    <property type="match status" value="1"/>
</dbReference>
<sequence>MTAHEMLAAAMNGRKETAVEEGGSAARTGALEAAIFDMDGVVTRTAGLHAEAWKQTLDDILRRHAPDGASWQAFDVRADYLAYVDGKPRRDGLRSFLRARGIQLGDAEEEAAAERKDQAFITLLRAQGASTYPGTLALIGALRRRGIKTAVVTSSRHGRQVLGEAGAAGLFDACMDGMDLQAMALAGKPDPAMFLKAAQRLGVPPARAMVVEDAAAGVQAGRRGDFGLVVGVDRGGNADALRRAGADLVVKDLDELDTDRVEAAYRSRQREVAWRIEQEGFDAAREPDMESLFAVGNGYLGVRGVYDIPPPGAQCDLFVAGIYDAKRGDLPYSELEFLAPERDGDPFAELVPLPFPFRLQASVGGDPLDLSGPSGRGLKRVLDLRRAVLHADALFETAGGRQTSLRTRRCASLADPHLLLQEAIAVPLNHWASVEFDAALFDSARFAADHPQLRLLEHMATPELELLCFATRASRFDIAIASRVVRIPGGIRRLLSIFTSRDAADPKQACLAHSRALSGADFEQRLDEHAAQWDRFWEAADIQVPGHPAVEQALRFGSYHLRLPAGDDPRVSIGARGLSGRAYEGHVFWDTEIFMLPFFLHADPARARTLLMYRHGTLPGARERAAATGFRGACFAWESTLTGRDVTPDKVILKSTGKEIPIFTGRQQIHVTADVAYAVWRYWEATGDDGFLLGPGAQIMFETARFWASRVERDGRQYHIRGVVGPDEYHHDVNDNAYTNWMARHNLDRAAFLARQSGVHAGEADEWADIAQAMHVPQPGKDGVIEQFEGFFALDDYSLPVAERFKAPVNRLFDWEQVNRSKLLKQADVLMLPLLFPDAFSDEVVVANYRYYEPLTDHGSSLSPAVHAAIAARVGMRDDAERYWKQSLWLDLSNAMDNSMLGVHLAAMGGTWQALVSGFLGVRMTAQGIKSDPRAASRLPRDWESVTLRMAYRGHTHAISVSREAAKDTGS</sequence>
<evidence type="ECO:0000256" key="1">
    <source>
        <dbReference type="ARBA" id="ARBA00006171"/>
    </source>
</evidence>
<dbReference type="NCBIfam" id="TIGR01509">
    <property type="entry name" value="HAD-SF-IA-v3"/>
    <property type="match status" value="1"/>
</dbReference>
<dbReference type="SFLD" id="SFLDS00003">
    <property type="entry name" value="Haloacid_Dehalogenase"/>
    <property type="match status" value="1"/>
</dbReference>
<dbReference type="PRINTS" id="PR00413">
    <property type="entry name" value="HADHALOGNASE"/>
</dbReference>
<dbReference type="Proteomes" id="UP000482155">
    <property type="component" value="Unassembled WGS sequence"/>
</dbReference>
<dbReference type="Pfam" id="PF03636">
    <property type="entry name" value="Glyco_hydro_65N"/>
    <property type="match status" value="1"/>
</dbReference>
<dbReference type="PANTHER" id="PTHR11051">
    <property type="entry name" value="GLYCOSYL HYDROLASE-RELATED"/>
    <property type="match status" value="1"/>
</dbReference>
<dbReference type="InterPro" id="IPR011013">
    <property type="entry name" value="Gal_mutarotase_sf_dom"/>
</dbReference>
<dbReference type="GO" id="GO:0030246">
    <property type="term" value="F:carbohydrate binding"/>
    <property type="evidence" value="ECO:0007669"/>
    <property type="project" value="InterPro"/>
</dbReference>
<organism evidence="4 5">
    <name type="scientific">Noviherbaspirillum galbum</name>
    <dbReference type="NCBI Taxonomy" id="2709383"/>
    <lineage>
        <taxon>Bacteria</taxon>
        <taxon>Pseudomonadati</taxon>
        <taxon>Pseudomonadota</taxon>
        <taxon>Betaproteobacteria</taxon>
        <taxon>Burkholderiales</taxon>
        <taxon>Oxalobacteraceae</taxon>
        <taxon>Noviherbaspirillum</taxon>
    </lineage>
</organism>
<proteinExistence type="inferred from homology"/>
<dbReference type="InterPro" id="IPR005196">
    <property type="entry name" value="Glyco_hydro_65_N"/>
</dbReference>
<dbReference type="Gene3D" id="1.50.10.10">
    <property type="match status" value="1"/>
</dbReference>
<dbReference type="NCBIfam" id="TIGR02009">
    <property type="entry name" value="PGMB-YQAB-SF"/>
    <property type="match status" value="1"/>
</dbReference>
<dbReference type="EMBL" id="JAAIVB010000074">
    <property type="protein sequence ID" value="NEX63679.1"/>
    <property type="molecule type" value="Genomic_DNA"/>
</dbReference>
<dbReference type="Pfam" id="PF03632">
    <property type="entry name" value="Glyco_hydro_65m"/>
    <property type="match status" value="1"/>
</dbReference>
<comment type="caution">
    <text evidence="4">The sequence shown here is derived from an EMBL/GenBank/DDBJ whole genome shotgun (WGS) entry which is preliminary data.</text>
</comment>
<dbReference type="RefSeq" id="WP_163967615.1">
    <property type="nucleotide sequence ID" value="NZ_JAAIVB010000074.1"/>
</dbReference>
<keyword evidence="4" id="KW-0378">Hydrolase</keyword>
<evidence type="ECO:0000259" key="3">
    <source>
        <dbReference type="Pfam" id="PF03636"/>
    </source>
</evidence>
<dbReference type="InterPro" id="IPR012341">
    <property type="entry name" value="6hp_glycosidase-like_sf"/>
</dbReference>
<dbReference type="PANTHER" id="PTHR11051:SF8">
    <property type="entry name" value="PROTEIN-GLUCOSYLGALACTOSYLHYDROXYLYSINE GLUCOSIDASE"/>
    <property type="match status" value="1"/>
</dbReference>
<dbReference type="InterPro" id="IPR023214">
    <property type="entry name" value="HAD_sf"/>
</dbReference>
<dbReference type="InterPro" id="IPR010976">
    <property type="entry name" value="B-phosphoglucomutase_hydrolase"/>
</dbReference>
<dbReference type="InterPro" id="IPR023198">
    <property type="entry name" value="PGP-like_dom2"/>
</dbReference>
<dbReference type="SUPFAM" id="SSF56784">
    <property type="entry name" value="HAD-like"/>
    <property type="match status" value="1"/>
</dbReference>
<dbReference type="GO" id="GO:0016757">
    <property type="term" value="F:glycosyltransferase activity"/>
    <property type="evidence" value="ECO:0007669"/>
    <property type="project" value="UniProtKB-ARBA"/>
</dbReference>
<dbReference type="AlphaFoldDB" id="A0A6B3SZ55"/>
<dbReference type="Gene3D" id="2.60.420.10">
    <property type="entry name" value="Maltose phosphorylase, domain 3"/>
    <property type="match status" value="1"/>
</dbReference>
<dbReference type="InterPro" id="IPR006439">
    <property type="entry name" value="HAD-SF_hydro_IA"/>
</dbReference>
<dbReference type="Gene3D" id="1.10.150.240">
    <property type="entry name" value="Putative phosphatase, domain 2"/>
    <property type="match status" value="1"/>
</dbReference>
<comment type="similarity">
    <text evidence="1">Belongs to the HAD-like hydrolase superfamily. CbbY/CbbZ/Gph/YieH family.</text>
</comment>
<accession>A0A6B3SZ55</accession>
<name>A0A6B3SZ55_9BURK</name>
<feature type="domain" description="Glycoside hydrolase family 65 central catalytic" evidence="2">
    <location>
        <begin position="555"/>
        <end position="913"/>
    </location>
</feature>
<evidence type="ECO:0000313" key="5">
    <source>
        <dbReference type="Proteomes" id="UP000482155"/>
    </source>
</evidence>
<feature type="domain" description="Glycoside hydrolase family 65 N-terminal" evidence="3">
    <location>
        <begin position="278"/>
        <end position="484"/>
    </location>
</feature>
<dbReference type="Gene3D" id="2.70.98.40">
    <property type="entry name" value="Glycoside hydrolase, family 65, N-terminal domain"/>
    <property type="match status" value="1"/>
</dbReference>
<dbReference type="SUPFAM" id="SSF74650">
    <property type="entry name" value="Galactose mutarotase-like"/>
    <property type="match status" value="1"/>
</dbReference>
<dbReference type="InterPro" id="IPR008928">
    <property type="entry name" value="6-hairpin_glycosidase_sf"/>
</dbReference>
<evidence type="ECO:0000313" key="4">
    <source>
        <dbReference type="EMBL" id="NEX63679.1"/>
    </source>
</evidence>
<dbReference type="SFLD" id="SFLDG01129">
    <property type="entry name" value="C1.5:_HAD__Beta-PGM__Phosphata"/>
    <property type="match status" value="1"/>
</dbReference>
<dbReference type="InterPro" id="IPR037018">
    <property type="entry name" value="GH65_N"/>
</dbReference>
<gene>
    <name evidence="4" type="ORF">G3574_21595</name>
</gene>
<dbReference type="GO" id="GO:0004553">
    <property type="term" value="F:hydrolase activity, hydrolyzing O-glycosyl compounds"/>
    <property type="evidence" value="ECO:0007669"/>
    <property type="project" value="TreeGrafter"/>
</dbReference>
<dbReference type="InterPro" id="IPR005195">
    <property type="entry name" value="Glyco_hydro_65_M"/>
</dbReference>
<reference evidence="4 5" key="1">
    <citation type="submission" date="2020-02" db="EMBL/GenBank/DDBJ databases">
        <authorList>
            <person name="Kim M.K."/>
        </authorList>
    </citation>
    <scope>NUCLEOTIDE SEQUENCE [LARGE SCALE GENOMIC DNA]</scope>
    <source>
        <strain evidence="4 5">17J57-3</strain>
    </source>
</reference>
<protein>
    <submittedName>
        <fullName evidence="4">Beta-phosphoglucomutase family hydrolase</fullName>
    </submittedName>
</protein>
<keyword evidence="5" id="KW-1185">Reference proteome</keyword>
<dbReference type="InterPro" id="IPR036412">
    <property type="entry name" value="HAD-like_sf"/>
</dbReference>
<dbReference type="GO" id="GO:0005975">
    <property type="term" value="P:carbohydrate metabolic process"/>
    <property type="evidence" value="ECO:0007669"/>
    <property type="project" value="InterPro"/>
</dbReference>
<dbReference type="Pfam" id="PF00702">
    <property type="entry name" value="Hydrolase"/>
    <property type="match status" value="1"/>
</dbReference>
<dbReference type="Gene3D" id="3.40.50.1000">
    <property type="entry name" value="HAD superfamily/HAD-like"/>
    <property type="match status" value="1"/>
</dbReference>